<protein>
    <submittedName>
        <fullName evidence="2">Uncharacterized protein</fullName>
    </submittedName>
</protein>
<proteinExistence type="predicted"/>
<name>A0A9Y2I8G4_9PSEU</name>
<dbReference type="AlphaFoldDB" id="A0A9Y2I8G4"/>
<dbReference type="KEGG" id="acab:QRX50_25690"/>
<evidence type="ECO:0000313" key="3">
    <source>
        <dbReference type="Proteomes" id="UP001236014"/>
    </source>
</evidence>
<organism evidence="2 3">
    <name type="scientific">Amycolatopsis carbonis</name>
    <dbReference type="NCBI Taxonomy" id="715471"/>
    <lineage>
        <taxon>Bacteria</taxon>
        <taxon>Bacillati</taxon>
        <taxon>Actinomycetota</taxon>
        <taxon>Actinomycetes</taxon>
        <taxon>Pseudonocardiales</taxon>
        <taxon>Pseudonocardiaceae</taxon>
        <taxon>Amycolatopsis</taxon>
    </lineage>
</organism>
<evidence type="ECO:0000256" key="1">
    <source>
        <dbReference type="SAM" id="Phobius"/>
    </source>
</evidence>
<feature type="transmembrane region" description="Helical" evidence="1">
    <location>
        <begin position="40"/>
        <end position="59"/>
    </location>
</feature>
<keyword evidence="1" id="KW-0812">Transmembrane</keyword>
<evidence type="ECO:0000313" key="2">
    <source>
        <dbReference type="EMBL" id="WIX74957.1"/>
    </source>
</evidence>
<keyword evidence="1" id="KW-1133">Transmembrane helix</keyword>
<keyword evidence="3" id="KW-1185">Reference proteome</keyword>
<sequence length="70" mass="6997">MLAALGLVVLAWYERSVVVLVVAVVFALVAAVVLPGLGGIVLSAAILLATAFVVVAGPAKWRSRPAAATG</sequence>
<feature type="transmembrane region" description="Helical" evidence="1">
    <location>
        <begin position="12"/>
        <end position="34"/>
    </location>
</feature>
<dbReference type="EMBL" id="CP127294">
    <property type="protein sequence ID" value="WIX74957.1"/>
    <property type="molecule type" value="Genomic_DNA"/>
</dbReference>
<gene>
    <name evidence="2" type="ORF">QRX50_25690</name>
</gene>
<dbReference type="Proteomes" id="UP001236014">
    <property type="component" value="Chromosome"/>
</dbReference>
<dbReference type="RefSeq" id="WP_285965734.1">
    <property type="nucleotide sequence ID" value="NZ_CP127294.1"/>
</dbReference>
<reference evidence="2 3" key="1">
    <citation type="submission" date="2023-06" db="EMBL/GenBank/DDBJ databases">
        <authorList>
            <person name="Oyuntsetseg B."/>
            <person name="Kim S.B."/>
        </authorList>
    </citation>
    <scope>NUCLEOTIDE SEQUENCE [LARGE SCALE GENOMIC DNA]</scope>
    <source>
        <strain evidence="2 3">2-15</strain>
    </source>
</reference>
<accession>A0A9Y2I8G4</accession>
<keyword evidence="1" id="KW-0472">Membrane</keyword>